<keyword evidence="1" id="KW-0812">Transmembrane</keyword>
<sequence length="396" mass="43196">MASDLWLVHAGASSSWGSGALEALSGTFIHWSHDTRFANDCPNLASTELVDSAYISQLEGYSSLAASCKLQPQLVKYIFLIQVSPLVLVIYDVLATFPTETILVWTKPWSMVSLLYFANKYIMLFYSIANLMGLFPGKWASASWCHNFGPVAIASSLTSSILTQCMFALRVYAIYNRNLIILIVLSVIILLSFSLSVVVNLVLSSFTLTDNPTNLAMPFLVLAFDGIVFGLTLAKTFHQVQSMHALKQRSITEVVLRDASAGLSIYSLQSEDQSGTTLALTSIITPIFNLLPVILSSRLYLSLKSFGESTNETDPSDSSNLGSLQFASNRILGNIGAPLTTISEEEAQFEAVIADRIGQTHETSNHAGIGNIIVPVYLDCVVRYIRIQLSLLPAAM</sequence>
<protein>
    <recommendedName>
        <fullName evidence="2">DUF6533 domain-containing protein</fullName>
    </recommendedName>
</protein>
<feature type="transmembrane region" description="Helical" evidence="1">
    <location>
        <begin position="215"/>
        <end position="234"/>
    </location>
</feature>
<keyword evidence="1" id="KW-1133">Transmembrane helix</keyword>
<evidence type="ECO:0000259" key="2">
    <source>
        <dbReference type="Pfam" id="PF20151"/>
    </source>
</evidence>
<feature type="transmembrane region" description="Helical" evidence="1">
    <location>
        <begin position="77"/>
        <end position="97"/>
    </location>
</feature>
<proteinExistence type="predicted"/>
<dbReference type="Proteomes" id="UP000799118">
    <property type="component" value="Unassembled WGS sequence"/>
</dbReference>
<keyword evidence="4" id="KW-1185">Reference proteome</keyword>
<reference evidence="3" key="1">
    <citation type="journal article" date="2019" name="Environ. Microbiol.">
        <title>Fungal ecological strategies reflected in gene transcription - a case study of two litter decomposers.</title>
        <authorList>
            <person name="Barbi F."/>
            <person name="Kohler A."/>
            <person name="Barry K."/>
            <person name="Baskaran P."/>
            <person name="Daum C."/>
            <person name="Fauchery L."/>
            <person name="Ihrmark K."/>
            <person name="Kuo A."/>
            <person name="LaButti K."/>
            <person name="Lipzen A."/>
            <person name="Morin E."/>
            <person name="Grigoriev I.V."/>
            <person name="Henrissat B."/>
            <person name="Lindahl B."/>
            <person name="Martin F."/>
        </authorList>
    </citation>
    <scope>NUCLEOTIDE SEQUENCE</scope>
    <source>
        <strain evidence="3">JB14</strain>
    </source>
</reference>
<feature type="transmembrane region" description="Helical" evidence="1">
    <location>
        <begin position="179"/>
        <end position="203"/>
    </location>
</feature>
<dbReference type="AlphaFoldDB" id="A0A6A4I5B8"/>
<name>A0A6A4I5B8_9AGAR</name>
<keyword evidence="1" id="KW-0472">Membrane</keyword>
<feature type="transmembrane region" description="Helical" evidence="1">
    <location>
        <begin position="109"/>
        <end position="128"/>
    </location>
</feature>
<dbReference type="EMBL" id="ML769407">
    <property type="protein sequence ID" value="KAE9405711.1"/>
    <property type="molecule type" value="Genomic_DNA"/>
</dbReference>
<evidence type="ECO:0000256" key="1">
    <source>
        <dbReference type="SAM" id="Phobius"/>
    </source>
</evidence>
<dbReference type="OrthoDB" id="3060195at2759"/>
<feature type="domain" description="DUF6533" evidence="2">
    <location>
        <begin position="81"/>
        <end position="125"/>
    </location>
</feature>
<dbReference type="Pfam" id="PF20151">
    <property type="entry name" value="DUF6533"/>
    <property type="match status" value="1"/>
</dbReference>
<dbReference type="InterPro" id="IPR045340">
    <property type="entry name" value="DUF6533"/>
</dbReference>
<organism evidence="3 4">
    <name type="scientific">Gymnopus androsaceus JB14</name>
    <dbReference type="NCBI Taxonomy" id="1447944"/>
    <lineage>
        <taxon>Eukaryota</taxon>
        <taxon>Fungi</taxon>
        <taxon>Dikarya</taxon>
        <taxon>Basidiomycota</taxon>
        <taxon>Agaricomycotina</taxon>
        <taxon>Agaricomycetes</taxon>
        <taxon>Agaricomycetidae</taxon>
        <taxon>Agaricales</taxon>
        <taxon>Marasmiineae</taxon>
        <taxon>Omphalotaceae</taxon>
        <taxon>Gymnopus</taxon>
    </lineage>
</organism>
<evidence type="ECO:0000313" key="3">
    <source>
        <dbReference type="EMBL" id="KAE9405711.1"/>
    </source>
</evidence>
<gene>
    <name evidence="3" type="ORF">BT96DRAFT_934698</name>
</gene>
<evidence type="ECO:0000313" key="4">
    <source>
        <dbReference type="Proteomes" id="UP000799118"/>
    </source>
</evidence>
<feature type="transmembrane region" description="Helical" evidence="1">
    <location>
        <begin position="148"/>
        <end position="172"/>
    </location>
</feature>
<accession>A0A6A4I5B8</accession>